<dbReference type="SUPFAM" id="SSF57850">
    <property type="entry name" value="RING/U-box"/>
    <property type="match status" value="1"/>
</dbReference>
<dbReference type="InterPro" id="IPR013083">
    <property type="entry name" value="Znf_RING/FYVE/PHD"/>
</dbReference>
<evidence type="ECO:0000256" key="5">
    <source>
        <dbReference type="ARBA" id="ARBA00022679"/>
    </source>
</evidence>
<evidence type="ECO:0000256" key="15">
    <source>
        <dbReference type="SAM" id="Phobius"/>
    </source>
</evidence>
<comment type="catalytic activity">
    <reaction evidence="1">
        <text>S-ubiquitinyl-[E2 ubiquitin-conjugating enzyme]-L-cysteine + [acceptor protein]-L-lysine = [E2 ubiquitin-conjugating enzyme]-L-cysteine + N(6)-ubiquitinyl-[acceptor protein]-L-lysine.</text>
        <dbReference type="EC" id="2.3.2.27"/>
    </reaction>
</comment>
<dbReference type="Pfam" id="PF13639">
    <property type="entry name" value="zf-RING_2"/>
    <property type="match status" value="1"/>
</dbReference>
<dbReference type="Proteomes" id="UP001152523">
    <property type="component" value="Unassembled WGS sequence"/>
</dbReference>
<keyword evidence="7" id="KW-0479">Metal-binding</keyword>
<dbReference type="InterPro" id="IPR001841">
    <property type="entry name" value="Znf_RING"/>
</dbReference>
<evidence type="ECO:0000256" key="12">
    <source>
        <dbReference type="ARBA" id="ARBA00023136"/>
    </source>
</evidence>
<keyword evidence="10" id="KW-0862">Zinc</keyword>
<feature type="domain" description="RING-type" evidence="16">
    <location>
        <begin position="119"/>
        <end position="161"/>
    </location>
</feature>
<dbReference type="EMBL" id="CAMAPF010000023">
    <property type="protein sequence ID" value="CAH9073116.1"/>
    <property type="molecule type" value="Genomic_DNA"/>
</dbReference>
<gene>
    <name evidence="17" type="ORF">CEPIT_LOCUS4534</name>
</gene>
<evidence type="ECO:0000256" key="9">
    <source>
        <dbReference type="ARBA" id="ARBA00022786"/>
    </source>
</evidence>
<keyword evidence="11 15" id="KW-1133">Transmembrane helix</keyword>
<protein>
    <recommendedName>
        <fullName evidence="4">RING-type E3 ubiquitin transferase</fullName>
        <ecNumber evidence="4">2.3.2.27</ecNumber>
    </recommendedName>
</protein>
<keyword evidence="5" id="KW-0808">Transferase</keyword>
<evidence type="ECO:0000256" key="7">
    <source>
        <dbReference type="ARBA" id="ARBA00022723"/>
    </source>
</evidence>
<keyword evidence="9" id="KW-0833">Ubl conjugation pathway</keyword>
<evidence type="ECO:0000256" key="2">
    <source>
        <dbReference type="ARBA" id="ARBA00004167"/>
    </source>
</evidence>
<comment type="similarity">
    <text evidence="13">Belongs to the RING-type zinc finger family. ATL subfamily.</text>
</comment>
<evidence type="ECO:0000313" key="18">
    <source>
        <dbReference type="Proteomes" id="UP001152523"/>
    </source>
</evidence>
<name>A0AAV0CB11_9ASTE</name>
<evidence type="ECO:0000256" key="3">
    <source>
        <dbReference type="ARBA" id="ARBA00004906"/>
    </source>
</evidence>
<keyword evidence="12 15" id="KW-0472">Membrane</keyword>
<dbReference type="GO" id="GO:0016020">
    <property type="term" value="C:membrane"/>
    <property type="evidence" value="ECO:0007669"/>
    <property type="project" value="UniProtKB-SubCell"/>
</dbReference>
<accession>A0AAV0CB11</accession>
<sequence length="188" mass="21402">MSYNNGKRYSSSDHEIRSNGSNYDAGCCTHSKALAELKVYQACIFSVPIFFAFILLFLFYFFYLRRESADWSSLRTRASSLQTAADEISRCELGLKKELREMLPVIVFKESFSVKDSQCSVCLGEYEADERLQQMPKCGHTFHMDCIDHWLSTRTTCPLCRRSLLLSPVQSSSVNPTQNATSLQSDLT</sequence>
<evidence type="ECO:0000256" key="8">
    <source>
        <dbReference type="ARBA" id="ARBA00022771"/>
    </source>
</evidence>
<proteinExistence type="inferred from homology"/>
<dbReference type="CDD" id="cd16461">
    <property type="entry name" value="RING-H2_EL5-like"/>
    <property type="match status" value="1"/>
</dbReference>
<dbReference type="FunFam" id="3.30.40.10:FF:000503">
    <property type="entry name" value="RING-H2 finger protein ATL7"/>
    <property type="match status" value="1"/>
</dbReference>
<dbReference type="PANTHER" id="PTHR46913">
    <property type="entry name" value="RING-H2 FINGER PROTEIN ATL16"/>
    <property type="match status" value="1"/>
</dbReference>
<evidence type="ECO:0000256" key="6">
    <source>
        <dbReference type="ARBA" id="ARBA00022692"/>
    </source>
</evidence>
<comment type="caution">
    <text evidence="17">The sequence shown here is derived from an EMBL/GenBank/DDBJ whole genome shotgun (WGS) entry which is preliminary data.</text>
</comment>
<dbReference type="GO" id="GO:0016567">
    <property type="term" value="P:protein ubiquitination"/>
    <property type="evidence" value="ECO:0007669"/>
    <property type="project" value="InterPro"/>
</dbReference>
<keyword evidence="18" id="KW-1185">Reference proteome</keyword>
<evidence type="ECO:0000256" key="14">
    <source>
        <dbReference type="PROSITE-ProRule" id="PRU00175"/>
    </source>
</evidence>
<feature type="transmembrane region" description="Helical" evidence="15">
    <location>
        <begin position="39"/>
        <end position="63"/>
    </location>
</feature>
<evidence type="ECO:0000256" key="13">
    <source>
        <dbReference type="ARBA" id="ARBA00024209"/>
    </source>
</evidence>
<dbReference type="AlphaFoldDB" id="A0AAV0CB11"/>
<comment type="pathway">
    <text evidence="3">Protein modification; protein ubiquitination.</text>
</comment>
<keyword evidence="8 14" id="KW-0863">Zinc-finger</keyword>
<dbReference type="GO" id="GO:0008270">
    <property type="term" value="F:zinc ion binding"/>
    <property type="evidence" value="ECO:0007669"/>
    <property type="project" value="UniProtKB-KW"/>
</dbReference>
<dbReference type="PROSITE" id="PS50089">
    <property type="entry name" value="ZF_RING_2"/>
    <property type="match status" value="1"/>
</dbReference>
<keyword evidence="6 15" id="KW-0812">Transmembrane</keyword>
<dbReference type="Gene3D" id="3.30.40.10">
    <property type="entry name" value="Zinc/RING finger domain, C3HC4 (zinc finger)"/>
    <property type="match status" value="1"/>
</dbReference>
<dbReference type="EC" id="2.3.2.27" evidence="4"/>
<dbReference type="PANTHER" id="PTHR46913:SF23">
    <property type="entry name" value="E3 UBIQUITIN-PROTEIN LIGASE RHA4A-RELATED"/>
    <property type="match status" value="1"/>
</dbReference>
<evidence type="ECO:0000256" key="1">
    <source>
        <dbReference type="ARBA" id="ARBA00000900"/>
    </source>
</evidence>
<dbReference type="GO" id="GO:0061630">
    <property type="term" value="F:ubiquitin protein ligase activity"/>
    <property type="evidence" value="ECO:0007669"/>
    <property type="project" value="UniProtKB-EC"/>
</dbReference>
<dbReference type="SMART" id="SM00184">
    <property type="entry name" value="RING"/>
    <property type="match status" value="1"/>
</dbReference>
<reference evidence="17" key="1">
    <citation type="submission" date="2022-07" db="EMBL/GenBank/DDBJ databases">
        <authorList>
            <person name="Macas J."/>
            <person name="Novak P."/>
            <person name="Neumann P."/>
        </authorList>
    </citation>
    <scope>NUCLEOTIDE SEQUENCE</scope>
</reference>
<comment type="subcellular location">
    <subcellularLocation>
        <location evidence="2">Membrane</location>
        <topology evidence="2">Single-pass membrane protein</topology>
    </subcellularLocation>
</comment>
<evidence type="ECO:0000256" key="4">
    <source>
        <dbReference type="ARBA" id="ARBA00012483"/>
    </source>
</evidence>
<organism evidence="17 18">
    <name type="scientific">Cuscuta epithymum</name>
    <dbReference type="NCBI Taxonomy" id="186058"/>
    <lineage>
        <taxon>Eukaryota</taxon>
        <taxon>Viridiplantae</taxon>
        <taxon>Streptophyta</taxon>
        <taxon>Embryophyta</taxon>
        <taxon>Tracheophyta</taxon>
        <taxon>Spermatophyta</taxon>
        <taxon>Magnoliopsida</taxon>
        <taxon>eudicotyledons</taxon>
        <taxon>Gunneridae</taxon>
        <taxon>Pentapetalae</taxon>
        <taxon>asterids</taxon>
        <taxon>lamiids</taxon>
        <taxon>Solanales</taxon>
        <taxon>Convolvulaceae</taxon>
        <taxon>Cuscuteae</taxon>
        <taxon>Cuscuta</taxon>
        <taxon>Cuscuta subgen. Cuscuta</taxon>
    </lineage>
</organism>
<evidence type="ECO:0000256" key="11">
    <source>
        <dbReference type="ARBA" id="ARBA00022989"/>
    </source>
</evidence>
<evidence type="ECO:0000313" key="17">
    <source>
        <dbReference type="EMBL" id="CAH9073116.1"/>
    </source>
</evidence>
<evidence type="ECO:0000259" key="16">
    <source>
        <dbReference type="PROSITE" id="PS50089"/>
    </source>
</evidence>
<dbReference type="InterPro" id="IPR044600">
    <property type="entry name" value="ATL1/ATL16-like"/>
</dbReference>
<evidence type="ECO:0000256" key="10">
    <source>
        <dbReference type="ARBA" id="ARBA00022833"/>
    </source>
</evidence>